<dbReference type="InterPro" id="IPR014710">
    <property type="entry name" value="RmlC-like_jellyroll"/>
</dbReference>
<keyword evidence="2" id="KW-0597">Phosphoprotein</keyword>
<dbReference type="STRING" id="857967.G0R2A1"/>
<dbReference type="GO" id="GO:0034236">
    <property type="term" value="F:protein kinase A catalytic subunit binding"/>
    <property type="evidence" value="ECO:0007669"/>
    <property type="project" value="TreeGrafter"/>
</dbReference>
<evidence type="ECO:0000313" key="7">
    <source>
        <dbReference type="EMBL" id="EGR28404.1"/>
    </source>
</evidence>
<dbReference type="PANTHER" id="PTHR11635">
    <property type="entry name" value="CAMP-DEPENDENT PROTEIN KINASE REGULATORY CHAIN"/>
    <property type="match status" value="1"/>
</dbReference>
<dbReference type="InterPro" id="IPR018490">
    <property type="entry name" value="cNMP-bd_dom_sf"/>
</dbReference>
<keyword evidence="8" id="KW-1185">Reference proteome</keyword>
<keyword evidence="4" id="KW-0547">Nucleotide-binding</keyword>
<dbReference type="CDD" id="cd00038">
    <property type="entry name" value="CAP_ED"/>
    <property type="match status" value="2"/>
</dbReference>
<evidence type="ECO:0000256" key="1">
    <source>
        <dbReference type="ARBA" id="ARBA00020355"/>
    </source>
</evidence>
<dbReference type="RefSeq" id="XP_004027994.1">
    <property type="nucleotide sequence ID" value="XM_004027946.1"/>
</dbReference>
<evidence type="ECO:0000256" key="5">
    <source>
        <dbReference type="SAM" id="MobiDB-lite"/>
    </source>
</evidence>
<dbReference type="eggNOG" id="KOG1113">
    <property type="taxonomic scope" value="Eukaryota"/>
</dbReference>
<feature type="compositionally biased region" description="Basic residues" evidence="5">
    <location>
        <begin position="61"/>
        <end position="70"/>
    </location>
</feature>
<reference evidence="7 8" key="1">
    <citation type="submission" date="2011-07" db="EMBL/GenBank/DDBJ databases">
        <authorList>
            <person name="Coyne R."/>
            <person name="Brami D."/>
            <person name="Johnson J."/>
            <person name="Hostetler J."/>
            <person name="Hannick L."/>
            <person name="Clark T."/>
            <person name="Cassidy-Hanley D."/>
            <person name="Inman J."/>
        </authorList>
    </citation>
    <scope>NUCLEOTIDE SEQUENCE [LARGE SCALE GENOMIC DNA]</scope>
    <source>
        <strain evidence="7 8">G5</strain>
    </source>
</reference>
<name>G0R2A1_ICHMU</name>
<dbReference type="EMBL" id="GL984248">
    <property type="protein sequence ID" value="EGR28404.1"/>
    <property type="molecule type" value="Genomic_DNA"/>
</dbReference>
<keyword evidence="3" id="KW-0677">Repeat</keyword>
<dbReference type="GO" id="GO:0005829">
    <property type="term" value="C:cytosol"/>
    <property type="evidence" value="ECO:0007669"/>
    <property type="project" value="TreeGrafter"/>
</dbReference>
<dbReference type="GO" id="GO:0005952">
    <property type="term" value="C:cAMP-dependent protein kinase complex"/>
    <property type="evidence" value="ECO:0007669"/>
    <property type="project" value="InterPro"/>
</dbReference>
<dbReference type="SMART" id="SM00100">
    <property type="entry name" value="cNMP"/>
    <property type="match status" value="2"/>
</dbReference>
<dbReference type="FunCoup" id="G0R2A1">
    <property type="interactions" value="53"/>
</dbReference>
<evidence type="ECO:0000256" key="3">
    <source>
        <dbReference type="ARBA" id="ARBA00022737"/>
    </source>
</evidence>
<feature type="domain" description="Cyclic nucleotide-binding" evidence="6">
    <location>
        <begin position="249"/>
        <end position="368"/>
    </location>
</feature>
<dbReference type="PROSITE" id="PS50042">
    <property type="entry name" value="CNMP_BINDING_3"/>
    <property type="match status" value="2"/>
</dbReference>
<dbReference type="GeneID" id="14904482"/>
<accession>G0R2A1</accession>
<sequence>MYDSLHDKQINPLFEKLILELLKVQPENFIDFSINWLKQNGQSFTHSHQNSHHNEKNHDHNHAHHKKQHAGVHSDSEDEDDEVNDFDQQEFQMKLLSKQTYVPKVIPKDQDQKERIEKRLMQAFMFSSLDEREREIVVNAMQEVKFAQGDWIIKQGEDGEVLYVIDQGELDCFKRFTKDGENKYLKTYQPGEAFGELALLYNAPRAASIQAKTQSILFSLDRECFNNIVKDSAIKKRERFEQTLKNVELLDSMDPYERIHLCDGMKDIKIQKRRICYQRKRGTNFYMIEEGELIATKKDQNGDQKTVYEYKEGDYFGELALVKNIPRQANVIAVTDVNLVYLDFDTFKRLMGPIENILKRNEEKYAKYNQENLDNLDNQI</sequence>
<dbReference type="GO" id="GO:0030552">
    <property type="term" value="F:cAMP binding"/>
    <property type="evidence" value="ECO:0007669"/>
    <property type="project" value="TreeGrafter"/>
</dbReference>
<dbReference type="Gene3D" id="2.60.120.10">
    <property type="entry name" value="Jelly Rolls"/>
    <property type="match status" value="2"/>
</dbReference>
<dbReference type="Pfam" id="PF00027">
    <property type="entry name" value="cNMP_binding"/>
    <property type="match status" value="2"/>
</dbReference>
<dbReference type="FunFam" id="2.60.120.10:FF:000039">
    <property type="entry name" value="cAMP-dependent protein kinase regulatory subunit"/>
    <property type="match status" value="1"/>
</dbReference>
<dbReference type="SUPFAM" id="SSF51206">
    <property type="entry name" value="cAMP-binding domain-like"/>
    <property type="match status" value="2"/>
</dbReference>
<protein>
    <recommendedName>
        <fullName evidence="1">cAMP-dependent protein kinase regulatory subunit</fullName>
    </recommendedName>
</protein>
<dbReference type="GO" id="GO:0033554">
    <property type="term" value="P:cellular response to stress"/>
    <property type="evidence" value="ECO:0007669"/>
    <property type="project" value="UniProtKB-ARBA"/>
</dbReference>
<dbReference type="PANTHER" id="PTHR11635:SF152">
    <property type="entry name" value="CAMP-DEPENDENT PROTEIN KINASE TYPE I REGULATORY SUBUNIT-RELATED"/>
    <property type="match status" value="1"/>
</dbReference>
<dbReference type="Proteomes" id="UP000008983">
    <property type="component" value="Unassembled WGS sequence"/>
</dbReference>
<dbReference type="InterPro" id="IPR018488">
    <property type="entry name" value="cNMP-bd_CS"/>
</dbReference>
<evidence type="ECO:0000256" key="4">
    <source>
        <dbReference type="ARBA" id="ARBA00022741"/>
    </source>
</evidence>
<gene>
    <name evidence="7" type="ORF">IMG5_176210</name>
</gene>
<dbReference type="AlphaFoldDB" id="G0R2A1"/>
<dbReference type="InterPro" id="IPR050503">
    <property type="entry name" value="cAMP-dep_PK_reg_su-like"/>
</dbReference>
<evidence type="ECO:0000313" key="8">
    <source>
        <dbReference type="Proteomes" id="UP000008983"/>
    </source>
</evidence>
<proteinExistence type="predicted"/>
<dbReference type="GO" id="GO:0004862">
    <property type="term" value="F:cAMP-dependent protein kinase inhibitor activity"/>
    <property type="evidence" value="ECO:0007669"/>
    <property type="project" value="TreeGrafter"/>
</dbReference>
<evidence type="ECO:0000256" key="2">
    <source>
        <dbReference type="ARBA" id="ARBA00022553"/>
    </source>
</evidence>
<evidence type="ECO:0000259" key="6">
    <source>
        <dbReference type="PROSITE" id="PS50042"/>
    </source>
</evidence>
<dbReference type="InterPro" id="IPR000595">
    <property type="entry name" value="cNMP-bd_dom"/>
</dbReference>
<dbReference type="OrthoDB" id="417078at2759"/>
<feature type="region of interest" description="Disordered" evidence="5">
    <location>
        <begin position="43"/>
        <end position="83"/>
    </location>
</feature>
<dbReference type="PRINTS" id="PR00103">
    <property type="entry name" value="CAMPKINASE"/>
</dbReference>
<organism evidence="7 8">
    <name type="scientific">Ichthyophthirius multifiliis</name>
    <name type="common">White spot disease agent</name>
    <name type="synonym">Ich</name>
    <dbReference type="NCBI Taxonomy" id="5932"/>
    <lineage>
        <taxon>Eukaryota</taxon>
        <taxon>Sar</taxon>
        <taxon>Alveolata</taxon>
        <taxon>Ciliophora</taxon>
        <taxon>Intramacronucleata</taxon>
        <taxon>Oligohymenophorea</taxon>
        <taxon>Hymenostomatida</taxon>
        <taxon>Ophryoglenina</taxon>
        <taxon>Ichthyophthirius</taxon>
    </lineage>
</organism>
<dbReference type="InParanoid" id="G0R2A1"/>
<feature type="domain" description="Cyclic nucleotide-binding" evidence="6">
    <location>
        <begin position="125"/>
        <end position="246"/>
    </location>
</feature>
<dbReference type="OMA" id="NDYIIRQ"/>
<dbReference type="PROSITE" id="PS00888">
    <property type="entry name" value="CNMP_BINDING_1"/>
    <property type="match status" value="1"/>
</dbReference>
<dbReference type="PROSITE" id="PS00889">
    <property type="entry name" value="CNMP_BINDING_2"/>
    <property type="match status" value="2"/>
</dbReference>